<feature type="transmembrane region" description="Helical" evidence="8">
    <location>
        <begin position="157"/>
        <end position="178"/>
    </location>
</feature>
<comment type="caution">
    <text evidence="10">The sequence shown here is derived from an EMBL/GenBank/DDBJ whole genome shotgun (WGS) entry which is preliminary data.</text>
</comment>
<dbReference type="Pfam" id="PF09335">
    <property type="entry name" value="VTT_dom"/>
    <property type="match status" value="1"/>
</dbReference>
<keyword evidence="3" id="KW-1003">Cell membrane</keyword>
<evidence type="ECO:0000256" key="3">
    <source>
        <dbReference type="ARBA" id="ARBA00022475"/>
    </source>
</evidence>
<dbReference type="Proteomes" id="UP001157126">
    <property type="component" value="Unassembled WGS sequence"/>
</dbReference>
<comment type="subcellular location">
    <subcellularLocation>
        <location evidence="1">Cell membrane</location>
        <topology evidence="1">Multi-pass membrane protein</topology>
    </subcellularLocation>
</comment>
<accession>A0ABQ6ILQ5</accession>
<evidence type="ECO:0000256" key="5">
    <source>
        <dbReference type="ARBA" id="ARBA00022989"/>
    </source>
</evidence>
<feature type="transmembrane region" description="Helical" evidence="8">
    <location>
        <begin position="190"/>
        <end position="208"/>
    </location>
</feature>
<feature type="region of interest" description="Disordered" evidence="7">
    <location>
        <begin position="216"/>
        <end position="241"/>
    </location>
</feature>
<dbReference type="PANTHER" id="PTHR42709">
    <property type="entry name" value="ALKALINE PHOSPHATASE LIKE PROTEIN"/>
    <property type="match status" value="1"/>
</dbReference>
<name>A0ABQ6ILQ5_9MICO</name>
<evidence type="ECO:0000256" key="8">
    <source>
        <dbReference type="SAM" id="Phobius"/>
    </source>
</evidence>
<reference evidence="11" key="1">
    <citation type="journal article" date="2019" name="Int. J. Syst. Evol. Microbiol.">
        <title>The Global Catalogue of Microorganisms (GCM) 10K type strain sequencing project: providing services to taxonomists for standard genome sequencing and annotation.</title>
        <authorList>
            <consortium name="The Broad Institute Genomics Platform"/>
            <consortium name="The Broad Institute Genome Sequencing Center for Infectious Disease"/>
            <person name="Wu L."/>
            <person name="Ma J."/>
        </authorList>
    </citation>
    <scope>NUCLEOTIDE SEQUENCE [LARGE SCALE GENOMIC DNA]</scope>
    <source>
        <strain evidence="11">NBRC 113072</strain>
    </source>
</reference>
<protein>
    <recommendedName>
        <fullName evidence="9">VTT domain-containing protein</fullName>
    </recommendedName>
</protein>
<evidence type="ECO:0000256" key="1">
    <source>
        <dbReference type="ARBA" id="ARBA00004651"/>
    </source>
</evidence>
<gene>
    <name evidence="10" type="ORF">GCM10025883_09040</name>
</gene>
<keyword evidence="4 8" id="KW-0812">Transmembrane</keyword>
<sequence>MLSPAPFLAAAASPPTDGIAGWAVSIMEALGAPGVAVLVALENIFPPIPSEVFLPLAGFTAGVGSMSLTAAIVWATVGSLVGAWALYWLGVVLGRDRLIHIIDKMPMVDVDDMVKAESVFNRHGRSAVFFGRLMPIVRSLISIPAGLERMPFVQFSIFTFLGSLVWNAALICAGYWLGDQYDVVQNYVGYFQWVIVAVIVVVVVWYVVKLVRRHRGKGTTPTGTPPPTELRHRSGVSGPVA</sequence>
<comment type="similarity">
    <text evidence="2">Belongs to the DedA family.</text>
</comment>
<feature type="domain" description="VTT" evidence="9">
    <location>
        <begin position="48"/>
        <end position="175"/>
    </location>
</feature>
<evidence type="ECO:0000256" key="2">
    <source>
        <dbReference type="ARBA" id="ARBA00010792"/>
    </source>
</evidence>
<evidence type="ECO:0000256" key="6">
    <source>
        <dbReference type="ARBA" id="ARBA00023136"/>
    </source>
</evidence>
<dbReference type="EMBL" id="BSUO01000001">
    <property type="protein sequence ID" value="GMA38859.1"/>
    <property type="molecule type" value="Genomic_DNA"/>
</dbReference>
<proteinExistence type="inferred from homology"/>
<evidence type="ECO:0000256" key="4">
    <source>
        <dbReference type="ARBA" id="ARBA00022692"/>
    </source>
</evidence>
<keyword evidence="6 8" id="KW-0472">Membrane</keyword>
<evidence type="ECO:0000313" key="10">
    <source>
        <dbReference type="EMBL" id="GMA38859.1"/>
    </source>
</evidence>
<dbReference type="InterPro" id="IPR032816">
    <property type="entry name" value="VTT_dom"/>
</dbReference>
<keyword evidence="11" id="KW-1185">Reference proteome</keyword>
<keyword evidence="5 8" id="KW-1133">Transmembrane helix</keyword>
<evidence type="ECO:0000256" key="7">
    <source>
        <dbReference type="SAM" id="MobiDB-lite"/>
    </source>
</evidence>
<dbReference type="PANTHER" id="PTHR42709:SF6">
    <property type="entry name" value="UNDECAPRENYL PHOSPHATE TRANSPORTER A"/>
    <property type="match status" value="1"/>
</dbReference>
<feature type="transmembrane region" description="Helical" evidence="8">
    <location>
        <begin position="81"/>
        <end position="98"/>
    </location>
</feature>
<organism evidence="10 11">
    <name type="scientific">Mobilicoccus caccae</name>
    <dbReference type="NCBI Taxonomy" id="1859295"/>
    <lineage>
        <taxon>Bacteria</taxon>
        <taxon>Bacillati</taxon>
        <taxon>Actinomycetota</taxon>
        <taxon>Actinomycetes</taxon>
        <taxon>Micrococcales</taxon>
        <taxon>Dermatophilaceae</taxon>
        <taxon>Mobilicoccus</taxon>
    </lineage>
</organism>
<dbReference type="InterPro" id="IPR051311">
    <property type="entry name" value="DedA_domain"/>
</dbReference>
<evidence type="ECO:0000313" key="11">
    <source>
        <dbReference type="Proteomes" id="UP001157126"/>
    </source>
</evidence>
<dbReference type="RefSeq" id="WP_284302890.1">
    <property type="nucleotide sequence ID" value="NZ_BSUO01000001.1"/>
</dbReference>
<evidence type="ECO:0000259" key="9">
    <source>
        <dbReference type="Pfam" id="PF09335"/>
    </source>
</evidence>